<gene>
    <name evidence="1" type="ORF">E3U43_008735</name>
</gene>
<proteinExistence type="predicted"/>
<evidence type="ECO:0000313" key="1">
    <source>
        <dbReference type="EMBL" id="TMS23429.1"/>
    </source>
</evidence>
<protein>
    <submittedName>
        <fullName evidence="1">Uncharacterized protein</fullName>
    </submittedName>
</protein>
<keyword evidence="2" id="KW-1185">Reference proteome</keyword>
<dbReference type="EMBL" id="CM011674">
    <property type="protein sequence ID" value="TMS23429.1"/>
    <property type="molecule type" value="Genomic_DNA"/>
</dbReference>
<dbReference type="Proteomes" id="UP000793456">
    <property type="component" value="Chromosome I"/>
</dbReference>
<evidence type="ECO:0000313" key="2">
    <source>
        <dbReference type="Proteomes" id="UP000793456"/>
    </source>
</evidence>
<comment type="caution">
    <text evidence="1">The sequence shown here is derived from an EMBL/GenBank/DDBJ whole genome shotgun (WGS) entry which is preliminary data.</text>
</comment>
<organism evidence="1 2">
    <name type="scientific">Larimichthys crocea</name>
    <name type="common">Large yellow croaker</name>
    <name type="synonym">Pseudosciaena crocea</name>
    <dbReference type="NCBI Taxonomy" id="215358"/>
    <lineage>
        <taxon>Eukaryota</taxon>
        <taxon>Metazoa</taxon>
        <taxon>Chordata</taxon>
        <taxon>Craniata</taxon>
        <taxon>Vertebrata</taxon>
        <taxon>Euteleostomi</taxon>
        <taxon>Actinopterygii</taxon>
        <taxon>Neopterygii</taxon>
        <taxon>Teleostei</taxon>
        <taxon>Neoteleostei</taxon>
        <taxon>Acanthomorphata</taxon>
        <taxon>Eupercaria</taxon>
        <taxon>Sciaenidae</taxon>
        <taxon>Larimichthys</taxon>
    </lineage>
</organism>
<accession>A0ACD3RVB7</accession>
<reference evidence="1" key="1">
    <citation type="submission" date="2018-11" db="EMBL/GenBank/DDBJ databases">
        <title>The sequence and de novo assembly of Larimichthys crocea genome using PacBio and Hi-C technologies.</title>
        <authorList>
            <person name="Xu P."/>
            <person name="Chen B."/>
            <person name="Zhou Z."/>
            <person name="Ke Q."/>
            <person name="Wu Y."/>
            <person name="Bai H."/>
            <person name="Pu F."/>
        </authorList>
    </citation>
    <scope>NUCLEOTIDE SEQUENCE</scope>
    <source>
        <tissue evidence="1">Muscle</tissue>
    </source>
</reference>
<sequence>MSQVEKKAGLLRRTSSSKKPLKEKVVLMYDEIFAKEDPAKNNPRFWDELFLMKVNLEYLESKLESVDGEEVQRIQDNINSLFHHCVQALGEEHQIKVVNALQTLCALFRGVHQKNKSTSGFDIINMLMGFDKAEQRMKDLMERLDSLLCGDGSESLKSLCLKLLLCLVTVTDNISQNTILEYVMINSIFEAILQILSDVSSRGQHGYDAVVLLALLVNYRKYESVNPYIVKLSIVDDEPTLDGMGMVVHQALTEYNRQYKDKEEENQGGFFSTLTSMVGSMFIADADEKLSVQTNEAILLALYEAVHLNRNFITVLAQSHPEIDIATTPYHPDSNHTDNTAWHNAALPRQFYSYIRCVVMNNPELPLDPNLQTSNLLITFLKYASIVMQDTKDEHRLNSARLCLIILTCIAEDQYADAFLHDDNMNFRVNLHRMPMRHRKKAVDKNIPSRPLVCAVLDLMVEFIVTHMMKDFPMDLYLRCVQIIHKLLCYQKKCRIRLHYTWRELWSALINLLKFLLSNETTLLAKHNIFHLALLVVNLFNMFITYGDTFLPTSNSYDELYYEIVRNAPGLRQPLLYGAIINHFNPKIESYAAVNHISQLSEEQVLEVVRSNYDTLTLKLQDGLDQFERYSEQPKEAAFFKELMQMLQQTDRLFNQQSRSTLHLSLKPTGASQSDREAQTVDVKAEKWHANRDEIIDELRLRRVHRSGRFLVRTEANMKPRSQDQSLSDSRELDRSYDPLTGNPPSKPNKKTIKQRFLKLLPCYRSGSSSSSNQRSLDGDAELSTVCYRPEGLDRLVQHTKFTKKELQVLYRGFKNECPSGVVNEETFKSIYSKFFPQGDSSMYAHFLFEAFDTNNNGSVSFEDFVISLSIILRGSVTDKLNWAFNLYDLNKDGCITREEMTDIMHSIYDMMGKYTYPNIKDSAPRDHVDNFFQKMDRNNDGVVTIEEFLETCQKVFCIIYGFNDWTDKTFISISSFPSNLTLTPCFSLQDENIMQSMHMFDNVI</sequence>
<name>A0ACD3RVB7_LARCR</name>